<dbReference type="EMBL" id="FNTI01000001">
    <property type="protein sequence ID" value="SED96306.1"/>
    <property type="molecule type" value="Genomic_DNA"/>
</dbReference>
<dbReference type="SUPFAM" id="SSF48498">
    <property type="entry name" value="Tetracyclin repressor-like, C-terminal domain"/>
    <property type="match status" value="1"/>
</dbReference>
<keyword evidence="2 4" id="KW-0238">DNA-binding</keyword>
<keyword evidence="1" id="KW-0805">Transcription regulation</keyword>
<organism evidence="6 7">
    <name type="scientific">Bradyrhizobium lablabi</name>
    <dbReference type="NCBI Taxonomy" id="722472"/>
    <lineage>
        <taxon>Bacteria</taxon>
        <taxon>Pseudomonadati</taxon>
        <taxon>Pseudomonadota</taxon>
        <taxon>Alphaproteobacteria</taxon>
        <taxon>Hyphomicrobiales</taxon>
        <taxon>Nitrobacteraceae</taxon>
        <taxon>Bradyrhizobium</taxon>
    </lineage>
</organism>
<keyword evidence="3" id="KW-0804">Transcription</keyword>
<dbReference type="PANTHER" id="PTHR47506">
    <property type="entry name" value="TRANSCRIPTIONAL REGULATORY PROTEIN"/>
    <property type="match status" value="1"/>
</dbReference>
<dbReference type="InterPro" id="IPR001647">
    <property type="entry name" value="HTH_TetR"/>
</dbReference>
<feature type="domain" description="HTH tetR-type" evidence="5">
    <location>
        <begin position="32"/>
        <end position="92"/>
    </location>
</feature>
<dbReference type="GO" id="GO:0003677">
    <property type="term" value="F:DNA binding"/>
    <property type="evidence" value="ECO:0007669"/>
    <property type="project" value="UniProtKB-UniRule"/>
</dbReference>
<evidence type="ECO:0000256" key="2">
    <source>
        <dbReference type="ARBA" id="ARBA00023125"/>
    </source>
</evidence>
<evidence type="ECO:0000313" key="7">
    <source>
        <dbReference type="Proteomes" id="UP000183208"/>
    </source>
</evidence>
<dbReference type="Gene3D" id="1.10.10.60">
    <property type="entry name" value="Homeodomain-like"/>
    <property type="match status" value="1"/>
</dbReference>
<protein>
    <submittedName>
        <fullName evidence="6">Transcriptional regulator, TetR family</fullName>
    </submittedName>
</protein>
<evidence type="ECO:0000256" key="1">
    <source>
        <dbReference type="ARBA" id="ARBA00023015"/>
    </source>
</evidence>
<accession>A0A1H5EYU8</accession>
<evidence type="ECO:0000313" key="6">
    <source>
        <dbReference type="EMBL" id="SED96306.1"/>
    </source>
</evidence>
<dbReference type="Pfam" id="PF00440">
    <property type="entry name" value="TetR_N"/>
    <property type="match status" value="1"/>
</dbReference>
<dbReference type="PROSITE" id="PS50977">
    <property type="entry name" value="HTH_TETR_2"/>
    <property type="match status" value="1"/>
</dbReference>
<name>A0A1H5EYU8_9BRAD</name>
<reference evidence="6 7" key="1">
    <citation type="submission" date="2016-10" db="EMBL/GenBank/DDBJ databases">
        <authorList>
            <person name="de Groot N.N."/>
        </authorList>
    </citation>
    <scope>NUCLEOTIDE SEQUENCE [LARGE SCALE GENOMIC DNA]</scope>
    <source>
        <strain evidence="6 7">GAS522</strain>
    </source>
</reference>
<feature type="DNA-binding region" description="H-T-H motif" evidence="4">
    <location>
        <begin position="55"/>
        <end position="74"/>
    </location>
</feature>
<dbReference type="InterPro" id="IPR009057">
    <property type="entry name" value="Homeodomain-like_sf"/>
</dbReference>
<dbReference type="Gene3D" id="1.10.357.10">
    <property type="entry name" value="Tetracycline Repressor, domain 2"/>
    <property type="match status" value="1"/>
</dbReference>
<proteinExistence type="predicted"/>
<dbReference type="Proteomes" id="UP000183208">
    <property type="component" value="Unassembled WGS sequence"/>
</dbReference>
<gene>
    <name evidence="6" type="ORF">SAMN05444171_5803</name>
</gene>
<evidence type="ECO:0000256" key="4">
    <source>
        <dbReference type="PROSITE-ProRule" id="PRU00335"/>
    </source>
</evidence>
<dbReference type="AlphaFoldDB" id="A0A1H5EYU8"/>
<dbReference type="SUPFAM" id="SSF46689">
    <property type="entry name" value="Homeodomain-like"/>
    <property type="match status" value="1"/>
</dbReference>
<dbReference type="InterPro" id="IPR036271">
    <property type="entry name" value="Tet_transcr_reg_TetR-rel_C_sf"/>
</dbReference>
<evidence type="ECO:0000259" key="5">
    <source>
        <dbReference type="PROSITE" id="PS50977"/>
    </source>
</evidence>
<evidence type="ECO:0000256" key="3">
    <source>
        <dbReference type="ARBA" id="ARBA00023163"/>
    </source>
</evidence>
<sequence>MTIVIQKDDGYHSEFRRVNRGIRMGHSQAEKGRNRERILDEAARQIRESGLDALSVGKLMQKVDLTHGGFYGHFASRSELIAQALRRALAAGKAQFHAARDPGRARSFAMMVRSYLSRTHRDSRGTGCAMAALISDVARADELSRQVMEESLEEFIATVSQTIGDRDDTRAIGAVSALIGAIVISRVMTDEKRSDAILRAVRQNLIASVPE</sequence>
<dbReference type="PANTHER" id="PTHR47506:SF7">
    <property type="entry name" value="TRANSCRIPTIONAL REGULATORY PROTEIN"/>
    <property type="match status" value="1"/>
</dbReference>